<dbReference type="Pfam" id="PF00144">
    <property type="entry name" value="Beta-lactamase"/>
    <property type="match status" value="1"/>
</dbReference>
<dbReference type="InterPro" id="IPR050491">
    <property type="entry name" value="AmpC-like"/>
</dbReference>
<gene>
    <name evidence="4" type="ORF">G3T38_02275</name>
</gene>
<dbReference type="InterPro" id="IPR012338">
    <property type="entry name" value="Beta-lactam/transpept-like"/>
</dbReference>
<dbReference type="Gene3D" id="3.40.710.10">
    <property type="entry name" value="DD-peptidase/beta-lactamase superfamily"/>
    <property type="match status" value="1"/>
</dbReference>
<keyword evidence="5" id="KW-1185">Reference proteome</keyword>
<dbReference type="GO" id="GO:0016020">
    <property type="term" value="C:membrane"/>
    <property type="evidence" value="ECO:0007669"/>
    <property type="project" value="UniProtKB-SubCell"/>
</dbReference>
<dbReference type="EMBL" id="JAAGXA010000001">
    <property type="protein sequence ID" value="NEN77097.1"/>
    <property type="molecule type" value="Genomic_DNA"/>
</dbReference>
<dbReference type="AlphaFoldDB" id="A0A6P0HFM2"/>
<reference evidence="4 5" key="1">
    <citation type="journal article" date="2014" name="Int. J. Syst. Evol. Microbiol.">
        <title>Nocardioides zeae sp. nov., isolated from the stem of Zea mays.</title>
        <authorList>
            <person name="Glaeser S.P."/>
            <person name="McInroy J.A."/>
            <person name="Busse H.J."/>
            <person name="Kampfer P."/>
        </authorList>
    </citation>
    <scope>NUCLEOTIDE SEQUENCE [LARGE SCALE GENOMIC DNA]</scope>
    <source>
        <strain evidence="4 5">JCM 30728</strain>
    </source>
</reference>
<evidence type="ECO:0000256" key="1">
    <source>
        <dbReference type="ARBA" id="ARBA00004370"/>
    </source>
</evidence>
<dbReference type="RefSeq" id="WP_163770423.1">
    <property type="nucleotide sequence ID" value="NZ_JAAGXA010000001.1"/>
</dbReference>
<protein>
    <submittedName>
        <fullName evidence="4">Beta-lactamase family protein</fullName>
    </submittedName>
</protein>
<evidence type="ECO:0000256" key="2">
    <source>
        <dbReference type="ARBA" id="ARBA00023136"/>
    </source>
</evidence>
<dbReference type="Proteomes" id="UP000468687">
    <property type="component" value="Unassembled WGS sequence"/>
</dbReference>
<comment type="caution">
    <text evidence="4">The sequence shown here is derived from an EMBL/GenBank/DDBJ whole genome shotgun (WGS) entry which is preliminary data.</text>
</comment>
<evidence type="ECO:0000313" key="5">
    <source>
        <dbReference type="Proteomes" id="UP000468687"/>
    </source>
</evidence>
<sequence length="330" mass="35007">MAPDTAALHTAALDSGFTGAIRVDRGDVVLLDRAYGLADRAHGVAATTGHRYGVASVAKGVTALAVASLVEEGRLGWDDPVRPVLGDDLPLVDDAVTVDHLLSHRSGIGDYIDEAAGGEITDHVLTRPVHELDDTEAFLPELDGRPQVSVPGATFAYNNSGYVLLALVAQRVSGVAFTELVRERVLEPAGMTRSGYPRTDELPGDVARGYLAEDGLRTNVLHLPVRGSGDGGLVTTTADLTRFWRALRANRIVSEPTVRRLVEPTADVPDEQMRYARGFWLAQDSGTVVLEGYDAGVSARTSHDPDGDVVVTVVATTAEGAWPVLEALAD</sequence>
<dbReference type="InterPro" id="IPR001466">
    <property type="entry name" value="Beta-lactam-related"/>
</dbReference>
<dbReference type="SUPFAM" id="SSF56601">
    <property type="entry name" value="beta-lactamase/transpeptidase-like"/>
    <property type="match status" value="1"/>
</dbReference>
<organism evidence="4 5">
    <name type="scientific">Nocardioides zeae</name>
    <dbReference type="NCBI Taxonomy" id="1457234"/>
    <lineage>
        <taxon>Bacteria</taxon>
        <taxon>Bacillati</taxon>
        <taxon>Actinomycetota</taxon>
        <taxon>Actinomycetes</taxon>
        <taxon>Propionibacteriales</taxon>
        <taxon>Nocardioidaceae</taxon>
        <taxon>Nocardioides</taxon>
    </lineage>
</organism>
<comment type="subcellular location">
    <subcellularLocation>
        <location evidence="1">Membrane</location>
    </subcellularLocation>
</comment>
<proteinExistence type="predicted"/>
<evidence type="ECO:0000313" key="4">
    <source>
        <dbReference type="EMBL" id="NEN77097.1"/>
    </source>
</evidence>
<feature type="domain" description="Beta-lactamase-related" evidence="3">
    <location>
        <begin position="21"/>
        <end position="321"/>
    </location>
</feature>
<name>A0A6P0HFM2_9ACTN</name>
<dbReference type="PANTHER" id="PTHR46825">
    <property type="entry name" value="D-ALANYL-D-ALANINE-CARBOXYPEPTIDASE/ENDOPEPTIDASE AMPH"/>
    <property type="match status" value="1"/>
</dbReference>
<keyword evidence="2" id="KW-0472">Membrane</keyword>
<evidence type="ECO:0000259" key="3">
    <source>
        <dbReference type="Pfam" id="PF00144"/>
    </source>
</evidence>
<dbReference type="PANTHER" id="PTHR46825:SF11">
    <property type="entry name" value="PENICILLIN-BINDING PROTEIN 4"/>
    <property type="match status" value="1"/>
</dbReference>
<accession>A0A6P0HFM2</accession>